<name>A0ABW0YYK6_9ACTN</name>
<evidence type="ECO:0008006" key="3">
    <source>
        <dbReference type="Google" id="ProtNLM"/>
    </source>
</evidence>
<dbReference type="Proteomes" id="UP001596083">
    <property type="component" value="Unassembled WGS sequence"/>
</dbReference>
<proteinExistence type="predicted"/>
<evidence type="ECO:0000313" key="2">
    <source>
        <dbReference type="Proteomes" id="UP001596083"/>
    </source>
</evidence>
<keyword evidence="2" id="KW-1185">Reference proteome</keyword>
<comment type="caution">
    <text evidence="1">The sequence shown here is derived from an EMBL/GenBank/DDBJ whole genome shotgun (WGS) entry which is preliminary data.</text>
</comment>
<dbReference type="EMBL" id="JBHSPB010000008">
    <property type="protein sequence ID" value="MFC5721685.1"/>
    <property type="molecule type" value="Genomic_DNA"/>
</dbReference>
<gene>
    <name evidence="1" type="ORF">ACFP1Z_16050</name>
</gene>
<protein>
    <recommendedName>
        <fullName evidence="3">FxLD family lantipeptide</fullName>
    </recommendedName>
</protein>
<reference evidence="2" key="1">
    <citation type="journal article" date="2019" name="Int. J. Syst. Evol. Microbiol.">
        <title>The Global Catalogue of Microorganisms (GCM) 10K type strain sequencing project: providing services to taxonomists for standard genome sequencing and annotation.</title>
        <authorList>
            <consortium name="The Broad Institute Genomics Platform"/>
            <consortium name="The Broad Institute Genome Sequencing Center for Infectious Disease"/>
            <person name="Wu L."/>
            <person name="Ma J."/>
        </authorList>
    </citation>
    <scope>NUCLEOTIDE SEQUENCE [LARGE SCALE GENOMIC DNA]</scope>
    <source>
        <strain evidence="2">CGMCC 4.7304</strain>
    </source>
</reference>
<organism evidence="1 2">
    <name type="scientific">Streptomyces gamaensis</name>
    <dbReference type="NCBI Taxonomy" id="1763542"/>
    <lineage>
        <taxon>Bacteria</taxon>
        <taxon>Bacillati</taxon>
        <taxon>Actinomycetota</taxon>
        <taxon>Actinomycetes</taxon>
        <taxon>Kitasatosporales</taxon>
        <taxon>Streptomycetaceae</taxon>
        <taxon>Streptomyces</taxon>
    </lineage>
</organism>
<evidence type="ECO:0000313" key="1">
    <source>
        <dbReference type="EMBL" id="MFC5721685.1"/>
    </source>
</evidence>
<accession>A0ABW0YYK6</accession>
<dbReference type="RefSeq" id="WP_390317000.1">
    <property type="nucleotide sequence ID" value="NZ_JBHSPB010000008.1"/>
</dbReference>
<sequence length="44" mass="4734">MEDLFDLDVEEITVPPLEETAADRAVTVPVTIGRACNPETGCIC</sequence>